<dbReference type="RefSeq" id="WP_286218505.1">
    <property type="nucleotide sequence ID" value="NZ_AP027729.1"/>
</dbReference>
<evidence type="ECO:0000256" key="3">
    <source>
        <dbReference type="ARBA" id="ARBA00022729"/>
    </source>
</evidence>
<keyword evidence="1" id="KW-0134">Cell wall</keyword>
<evidence type="ECO:0000256" key="6">
    <source>
        <dbReference type="SAM" id="Phobius"/>
    </source>
</evidence>
<keyword evidence="4" id="KW-0572">Peptidoglycan-anchor</keyword>
<name>A0ABM8G021_9CELL</name>
<evidence type="ECO:0000256" key="1">
    <source>
        <dbReference type="ARBA" id="ARBA00022512"/>
    </source>
</evidence>
<accession>A0ABM8G021</accession>
<feature type="transmembrane region" description="Helical" evidence="6">
    <location>
        <begin position="633"/>
        <end position="654"/>
    </location>
</feature>
<evidence type="ECO:0000313" key="10">
    <source>
        <dbReference type="Proteomes" id="UP001321475"/>
    </source>
</evidence>
<gene>
    <name evidence="9" type="ORF">GCM10025865_06150</name>
</gene>
<evidence type="ECO:0000256" key="4">
    <source>
        <dbReference type="ARBA" id="ARBA00023088"/>
    </source>
</evidence>
<dbReference type="PROSITE" id="PS50847">
    <property type="entry name" value="GRAM_POS_ANCHORING"/>
    <property type="match status" value="1"/>
</dbReference>
<feature type="signal peptide" evidence="7">
    <location>
        <begin position="1"/>
        <end position="23"/>
    </location>
</feature>
<evidence type="ECO:0000313" key="9">
    <source>
        <dbReference type="EMBL" id="BDZ41316.1"/>
    </source>
</evidence>
<feature type="domain" description="Gram-positive cocci surface proteins LPxTG" evidence="8">
    <location>
        <begin position="626"/>
        <end position="659"/>
    </location>
</feature>
<reference evidence="10" key="1">
    <citation type="journal article" date="2019" name="Int. J. Syst. Evol. Microbiol.">
        <title>The Global Catalogue of Microorganisms (GCM) 10K type strain sequencing project: providing services to taxonomists for standard genome sequencing and annotation.</title>
        <authorList>
            <consortium name="The Broad Institute Genomics Platform"/>
            <consortium name="The Broad Institute Genome Sequencing Center for Infectious Disease"/>
            <person name="Wu L."/>
            <person name="Ma J."/>
        </authorList>
    </citation>
    <scope>NUCLEOTIDE SEQUENCE [LARGE SCALE GENOMIC DNA]</scope>
    <source>
        <strain evidence="10">NBRC 108565</strain>
    </source>
</reference>
<evidence type="ECO:0000256" key="5">
    <source>
        <dbReference type="SAM" id="MobiDB-lite"/>
    </source>
</evidence>
<evidence type="ECO:0000256" key="2">
    <source>
        <dbReference type="ARBA" id="ARBA00022525"/>
    </source>
</evidence>
<sequence length="659" mass="68794">MQFRRRIAAIAAASMLAVGVAPALATSAAATTPEWMGTPWGPLLSPAHPGWFVERDDVQPTLASDGLQFTGAAAAAGGINKNVDVPLSDLADVAMSYAITSNIGGSTPSFQIVLDKDPEIEGASGHYYRISWDVGVNGEPATGTYSDLEDGTWTKAGQDPQSLADWSDEFPNAVVKAYSVHQSSNTAGSTSVLTDVTFGDETSTFGGAAIDASLVCTDTAAVHATNLDEQGWSGKGQYAKKGLRFRVPGGWAEKSSSLDLPAGTTLADVARDLDIEAEDTQYVGIKLTTSMGTITYEEAPGYGYSLWSKDAFPELVSSTSFYPAFAPVSEWVYRYGDLEVTKASVLVTSDVQKQNFITGLSFGCTDYTFGKATEVTPTTPTFTDVCNADDTTSNITGRPFPVVKGVTYSEKQTKQGVVVVAVPAGPEFALSDKPSATKNPDRWQWARGDSGASCDDLVVLVAPTADIDDAGVPTVSWGFDLPTGWDFPAEWLADPENDPEHPVDVTFSDDHGNAVTYPSQDLVGSMVWPGWTELEDGTWAPTDTDLAWTTEGTITVTFSVNPGSTATVTYPEGAAAFAVADPAAPAAGDDSTTDTATDTESDTGSATVTSAELVSAETTGSTGSSLAATGASVALYGGIALLLAAAGGAVLFVLRRRQA</sequence>
<keyword evidence="6" id="KW-0812">Transmembrane</keyword>
<dbReference type="Proteomes" id="UP001321475">
    <property type="component" value="Chromosome"/>
</dbReference>
<feature type="compositionally biased region" description="Low complexity" evidence="5">
    <location>
        <begin position="584"/>
        <end position="607"/>
    </location>
</feature>
<evidence type="ECO:0000259" key="8">
    <source>
        <dbReference type="PROSITE" id="PS50847"/>
    </source>
</evidence>
<evidence type="ECO:0000256" key="7">
    <source>
        <dbReference type="SAM" id="SignalP"/>
    </source>
</evidence>
<keyword evidence="6" id="KW-1133">Transmembrane helix</keyword>
<feature type="region of interest" description="Disordered" evidence="5">
    <location>
        <begin position="584"/>
        <end position="608"/>
    </location>
</feature>
<dbReference type="InterPro" id="IPR019931">
    <property type="entry name" value="LPXTG_anchor"/>
</dbReference>
<organism evidence="9 10">
    <name type="scientific">Paraoerskovia sediminicola</name>
    <dbReference type="NCBI Taxonomy" id="1138587"/>
    <lineage>
        <taxon>Bacteria</taxon>
        <taxon>Bacillati</taxon>
        <taxon>Actinomycetota</taxon>
        <taxon>Actinomycetes</taxon>
        <taxon>Micrococcales</taxon>
        <taxon>Cellulomonadaceae</taxon>
        <taxon>Paraoerskovia</taxon>
    </lineage>
</organism>
<feature type="chain" id="PRO_5046142559" description="Gram-positive cocci surface proteins LPxTG domain-containing protein" evidence="7">
    <location>
        <begin position="24"/>
        <end position="659"/>
    </location>
</feature>
<keyword evidence="2" id="KW-0964">Secreted</keyword>
<protein>
    <recommendedName>
        <fullName evidence="8">Gram-positive cocci surface proteins LPxTG domain-containing protein</fullName>
    </recommendedName>
</protein>
<keyword evidence="3 7" id="KW-0732">Signal</keyword>
<keyword evidence="10" id="KW-1185">Reference proteome</keyword>
<proteinExistence type="predicted"/>
<keyword evidence="6" id="KW-0472">Membrane</keyword>
<dbReference type="EMBL" id="AP027729">
    <property type="protein sequence ID" value="BDZ41316.1"/>
    <property type="molecule type" value="Genomic_DNA"/>
</dbReference>